<dbReference type="PANTHER" id="PTHR12861">
    <property type="entry name" value="TRANSLOCON-ASSOCIATED PROTEIN, BETA SUBUNIT PRECURSOR TRAP-BETA SIGNAL SEQUENCE RECEPTOR BETA SUBUNIT"/>
    <property type="match status" value="1"/>
</dbReference>
<evidence type="ECO:0000256" key="1">
    <source>
        <dbReference type="SAM" id="Phobius"/>
    </source>
</evidence>
<dbReference type="InterPro" id="IPR047589">
    <property type="entry name" value="DUF11_rpt"/>
</dbReference>
<dbReference type="Proteomes" id="UP000001979">
    <property type="component" value="Chromosome"/>
</dbReference>
<evidence type="ECO:0000313" key="4">
    <source>
        <dbReference type="Proteomes" id="UP000001979"/>
    </source>
</evidence>
<proteinExistence type="predicted"/>
<sequence>MKHIKSLMHLNRAVLTVIIVFFLMCTTVSAFEFQYEEIWVHQGVFELSDDDKASAGKYTVKLHEIRPEDSEYSATVLFYVDGEFKETFFADADLNNEFLYDENLKVRTLAINETMIALEMYIHEYELVWIPERIINIGVGESYEMNGINIKAVEINDDVASIEVTKDEQSHSDEYITGNHHRYFEEVLIRLTYIDKIGQTITILPYQPGKPALNLEIQDLDMTYFPNEEPVFNILVKNEGTIPARGMTVTSSATNAQIETDSFEIPILDTSNYQITPVILTIPETPTGTDVEISVLVEGYDYKGNNYQTSTNAVTFVEPYIAISKTYDDSQLQEEIDVPEIFFTLLIFNNASIGHEVTVNDPIPPSFLPVDIASTQWNFFIGSGKSKTITYSVIPTAPGNFEILPAFANWYSQGETYSVNSEESGEITVNGTMLEVEKDVSLTDIYTGEEVDITINIRNVGTRDATVSFTENIPTGFEFVSGQRSWEGHIGVGEEEQIVYTMFAKEEATYELPVTKVAFEDESGTKGTFESKPMRLYVYSFGPIDSSKDQGIEYQPLTMKENILFLISSFITILCVLSTIPLIVYLYISRQQSNRRKRTQ</sequence>
<dbReference type="EMBL" id="CP000300">
    <property type="protein sequence ID" value="ABE52739.1"/>
    <property type="molecule type" value="Genomic_DNA"/>
</dbReference>
<dbReference type="HOGENOM" id="CLU_462043_0_0_2"/>
<protein>
    <recommendedName>
        <fullName evidence="2">DUF11 domain-containing protein</fullName>
    </recommendedName>
</protein>
<keyword evidence="1" id="KW-0472">Membrane</keyword>
<feature type="transmembrane region" description="Helical" evidence="1">
    <location>
        <begin position="563"/>
        <end position="588"/>
    </location>
</feature>
<feature type="domain" description="DUF11" evidence="2">
    <location>
        <begin position="434"/>
        <end position="515"/>
    </location>
</feature>
<dbReference type="STRING" id="259564.Mbur_1856"/>
<dbReference type="Pfam" id="PF01345">
    <property type="entry name" value="DUF11"/>
    <property type="match status" value="1"/>
</dbReference>
<dbReference type="PANTHER" id="PTHR12861:SF3">
    <property type="entry name" value="TRANSLOCON-ASSOCIATED PROTEIN SUBUNIT BETA"/>
    <property type="match status" value="1"/>
</dbReference>
<dbReference type="AlphaFoldDB" id="Q12UY7"/>
<evidence type="ECO:0000313" key="3">
    <source>
        <dbReference type="EMBL" id="ABE52739.1"/>
    </source>
</evidence>
<name>Q12UY7_METBU</name>
<keyword evidence="1" id="KW-0812">Transmembrane</keyword>
<evidence type="ECO:0000259" key="2">
    <source>
        <dbReference type="Pfam" id="PF01345"/>
    </source>
</evidence>
<organism evidence="3 4">
    <name type="scientific">Methanococcoides burtonii (strain DSM 6242 / NBRC 107633 / OCM 468 / ACE-M)</name>
    <dbReference type="NCBI Taxonomy" id="259564"/>
    <lineage>
        <taxon>Archaea</taxon>
        <taxon>Methanobacteriati</taxon>
        <taxon>Methanobacteriota</taxon>
        <taxon>Stenosarchaea group</taxon>
        <taxon>Methanomicrobia</taxon>
        <taxon>Methanosarcinales</taxon>
        <taxon>Methanosarcinaceae</taxon>
        <taxon>Methanococcoides</taxon>
    </lineage>
</organism>
<keyword evidence="4" id="KW-1185">Reference proteome</keyword>
<dbReference type="NCBIfam" id="TIGR01451">
    <property type="entry name" value="B_ant_repeat"/>
    <property type="match status" value="1"/>
</dbReference>
<reference evidence="4" key="1">
    <citation type="journal article" date="2009" name="ISME J.">
        <title>The genome sequence of the psychrophilic archaeon, Methanococcoides burtonii: the role of genome evolution in cold adaptation.</title>
        <authorList>
            <person name="Allen M.A."/>
            <person name="Lauro F.M."/>
            <person name="Williams T.J."/>
            <person name="Burg D."/>
            <person name="Siddiqui K.S."/>
            <person name="De Francisci D."/>
            <person name="Chong K.W."/>
            <person name="Pilak O."/>
            <person name="Chew H.H."/>
            <person name="De Maere M.Z."/>
            <person name="Ting L."/>
            <person name="Katrib M."/>
            <person name="Ng C."/>
            <person name="Sowers K.R."/>
            <person name="Galperin M.Y."/>
            <person name="Anderson I.J."/>
            <person name="Ivanova N."/>
            <person name="Dalin E."/>
            <person name="Martinez M."/>
            <person name="Lapidus A."/>
            <person name="Hauser L."/>
            <person name="Land M."/>
            <person name="Thomas T."/>
            <person name="Cavicchioli R."/>
        </authorList>
    </citation>
    <scope>NUCLEOTIDE SEQUENCE [LARGE SCALE GENOMIC DNA]</scope>
    <source>
        <strain evidence="4">DSM 6242 / NBRC 107633 / OCM 468 / ACE-M</strain>
    </source>
</reference>
<gene>
    <name evidence="3" type="ordered locus">Mbur_1856</name>
</gene>
<keyword evidence="1" id="KW-1133">Transmembrane helix</keyword>
<dbReference type="KEGG" id="mbu:Mbur_1856"/>
<dbReference type="InterPro" id="IPR001434">
    <property type="entry name" value="OmcB-like_DUF11"/>
</dbReference>
<accession>Q12UY7</accession>